<feature type="domain" description="GST C-terminal" evidence="2">
    <location>
        <begin position="86"/>
        <end position="209"/>
    </location>
</feature>
<dbReference type="InterPro" id="IPR036249">
    <property type="entry name" value="Thioredoxin-like_sf"/>
</dbReference>
<dbReference type="PROSITE" id="PS50404">
    <property type="entry name" value="GST_NTER"/>
    <property type="match status" value="1"/>
</dbReference>
<dbReference type="Pfam" id="PF13409">
    <property type="entry name" value="GST_N_2"/>
    <property type="match status" value="1"/>
</dbReference>
<accession>A0ABY5TPT5</accession>
<protein>
    <submittedName>
        <fullName evidence="3">Glutathione S-transferase family protein</fullName>
    </submittedName>
</protein>
<evidence type="ECO:0000259" key="1">
    <source>
        <dbReference type="PROSITE" id="PS50404"/>
    </source>
</evidence>
<keyword evidence="4" id="KW-1185">Reference proteome</keyword>
<dbReference type="PANTHER" id="PTHR44051">
    <property type="entry name" value="GLUTATHIONE S-TRANSFERASE-RELATED"/>
    <property type="match status" value="1"/>
</dbReference>
<dbReference type="PANTHER" id="PTHR44051:SF8">
    <property type="entry name" value="GLUTATHIONE S-TRANSFERASE GSTA"/>
    <property type="match status" value="1"/>
</dbReference>
<evidence type="ECO:0000313" key="4">
    <source>
        <dbReference type="Proteomes" id="UP001059934"/>
    </source>
</evidence>
<dbReference type="InterPro" id="IPR004046">
    <property type="entry name" value="GST_C"/>
</dbReference>
<dbReference type="SFLD" id="SFLDS00019">
    <property type="entry name" value="Glutathione_Transferase_(cytos"/>
    <property type="match status" value="1"/>
</dbReference>
<dbReference type="Pfam" id="PF00043">
    <property type="entry name" value="GST_C"/>
    <property type="match status" value="1"/>
</dbReference>
<dbReference type="PROSITE" id="PS50405">
    <property type="entry name" value="GST_CTER"/>
    <property type="match status" value="1"/>
</dbReference>
<reference evidence="3" key="1">
    <citation type="submission" date="2022-08" db="EMBL/GenBank/DDBJ databases">
        <title>Catabolic pathway analysis in culturable SAR92 clade bacteria reveals their overlooked roles in DMSP degradation in coastal seas.</title>
        <authorList>
            <person name="He X."/>
            <person name="Zhang X."/>
            <person name="Zhang Y."/>
        </authorList>
    </citation>
    <scope>NUCLEOTIDE SEQUENCE</scope>
    <source>
        <strain evidence="3">H455</strain>
    </source>
</reference>
<evidence type="ECO:0000313" key="3">
    <source>
        <dbReference type="EMBL" id="UVW35370.1"/>
    </source>
</evidence>
<dbReference type="Gene3D" id="3.40.30.10">
    <property type="entry name" value="Glutaredoxin"/>
    <property type="match status" value="1"/>
</dbReference>
<name>A0ABY5TPT5_9GAMM</name>
<proteinExistence type="predicted"/>
<dbReference type="EMBL" id="CP103416">
    <property type="protein sequence ID" value="UVW35370.1"/>
    <property type="molecule type" value="Genomic_DNA"/>
</dbReference>
<dbReference type="InterPro" id="IPR040079">
    <property type="entry name" value="Glutathione_S-Trfase"/>
</dbReference>
<dbReference type="SFLD" id="SFLDG00358">
    <property type="entry name" value="Main_(cytGST)"/>
    <property type="match status" value="1"/>
</dbReference>
<dbReference type="SUPFAM" id="SSF47616">
    <property type="entry name" value="GST C-terminal domain-like"/>
    <property type="match status" value="1"/>
</dbReference>
<dbReference type="Gene3D" id="1.20.1050.10">
    <property type="match status" value="1"/>
</dbReference>
<gene>
    <name evidence="3" type="ORF">NYF23_01880</name>
</gene>
<dbReference type="CDD" id="cd03051">
    <property type="entry name" value="GST_N_GTT2_like"/>
    <property type="match status" value="1"/>
</dbReference>
<dbReference type="InterPro" id="IPR004045">
    <property type="entry name" value="Glutathione_S-Trfase_N"/>
</dbReference>
<organism evidence="3 4">
    <name type="scientific">SAR92 clade bacterium H455</name>
    <dbReference type="NCBI Taxonomy" id="2974818"/>
    <lineage>
        <taxon>Bacteria</taxon>
        <taxon>Pseudomonadati</taxon>
        <taxon>Pseudomonadota</taxon>
        <taxon>Gammaproteobacteria</taxon>
        <taxon>Cellvibrionales</taxon>
        <taxon>Porticoccaceae</taxon>
        <taxon>SAR92 clade</taxon>
    </lineage>
</organism>
<dbReference type="InterPro" id="IPR034345">
    <property type="entry name" value="Gtt2-like_N"/>
</dbReference>
<dbReference type="InterPro" id="IPR036282">
    <property type="entry name" value="Glutathione-S-Trfase_C_sf"/>
</dbReference>
<dbReference type="Proteomes" id="UP001059934">
    <property type="component" value="Chromosome"/>
</dbReference>
<dbReference type="InterPro" id="IPR010987">
    <property type="entry name" value="Glutathione-S-Trfase_C-like"/>
</dbReference>
<feature type="domain" description="GST N-terminal" evidence="1">
    <location>
        <begin position="1"/>
        <end position="81"/>
    </location>
</feature>
<sequence length="209" mass="23420">MKLYDYAAAPNPRRVRIFLAEKNIEIETVQIDLAKLEQKSEAFLKLSPLGEVPLLQLDDGTCISQVHAICRYIEEVYPENPLLGRTPLEKALVESSNHQLNMNGIVAVADGFRNANPAFADRALPGPNSYAQIPALAERGLLRVDHLFHDLDAHFANSEFVIGDYFSVADITAFTTIGFARWIKKKIPEDCINLQRWFDQVNARPSAKA</sequence>
<evidence type="ECO:0000259" key="2">
    <source>
        <dbReference type="PROSITE" id="PS50405"/>
    </source>
</evidence>
<dbReference type="SUPFAM" id="SSF52833">
    <property type="entry name" value="Thioredoxin-like"/>
    <property type="match status" value="1"/>
</dbReference>